<evidence type="ECO:0008006" key="4">
    <source>
        <dbReference type="Google" id="ProtNLM"/>
    </source>
</evidence>
<evidence type="ECO:0000313" key="2">
    <source>
        <dbReference type="EMBL" id="MBY6277097.1"/>
    </source>
</evidence>
<organism evidence="2 3">
    <name type="scientific">Symbiobacterium thermophilum</name>
    <dbReference type="NCBI Taxonomy" id="2734"/>
    <lineage>
        <taxon>Bacteria</taxon>
        <taxon>Bacillati</taxon>
        <taxon>Bacillota</taxon>
        <taxon>Clostridia</taxon>
        <taxon>Eubacteriales</taxon>
        <taxon>Symbiobacteriaceae</taxon>
        <taxon>Symbiobacterium</taxon>
    </lineage>
</organism>
<accession>A0A953I2C6</accession>
<dbReference type="Pfam" id="PF12224">
    <property type="entry name" value="Amidoligase_2"/>
    <property type="match status" value="1"/>
</dbReference>
<dbReference type="AlphaFoldDB" id="A0A953I2C6"/>
<proteinExistence type="predicted"/>
<reference evidence="2" key="1">
    <citation type="submission" date="2017-11" db="EMBL/GenBank/DDBJ databases">
        <title>Three new genomes from thermophilic consortium.</title>
        <authorList>
            <person name="Quaggio R."/>
            <person name="Amgarten D."/>
            <person name="Setubal J.C."/>
        </authorList>
    </citation>
    <scope>NUCLEOTIDE SEQUENCE</scope>
    <source>
        <strain evidence="2">ZCTH01-B2</strain>
    </source>
</reference>
<dbReference type="EMBL" id="PIUK01000137">
    <property type="protein sequence ID" value="MBY6277097.1"/>
    <property type="molecule type" value="Genomic_DNA"/>
</dbReference>
<dbReference type="Proteomes" id="UP000732377">
    <property type="component" value="Unassembled WGS sequence"/>
</dbReference>
<evidence type="ECO:0000256" key="1">
    <source>
        <dbReference type="SAM" id="MobiDB-lite"/>
    </source>
</evidence>
<sequence>MWPRTVDWEELRFGVEIEFVGGNPAAVELLPGWVMALDELQVDDTGEDSGAELKPPPLLWRDREQMRVMLDRLKATGARANWSCGLHVHVGLEPWGQDIVLPLVDAALAHQDALRGLLRTAEDRLIHCPPVVPAMRDRYLVNPERASLVRRGRPQSHRCGINAAAWFDFGTVEIRYPNGSLECDEVVNTVELCLRFVAAVGAGRLVPPAAAGATGGGAAASGPAASAADAAALAALLGAPADGYPLPRPAPRWHRERAWLEDALVPVLEPLVRSRVPEAEILAIRPVPGGFRVTAEEPGDRRMAFLTRPGPDGWSLEPLESERG</sequence>
<dbReference type="InterPro" id="IPR022025">
    <property type="entry name" value="Amidoligase_2"/>
</dbReference>
<name>A0A953I2C6_SYMTR</name>
<feature type="region of interest" description="Disordered" evidence="1">
    <location>
        <begin position="303"/>
        <end position="324"/>
    </location>
</feature>
<protein>
    <recommendedName>
        <fullName evidence="4">Amidoligase enzyme</fullName>
    </recommendedName>
</protein>
<gene>
    <name evidence="2" type="ORF">CWE10_12945</name>
</gene>
<comment type="caution">
    <text evidence="2">The sequence shown here is derived from an EMBL/GenBank/DDBJ whole genome shotgun (WGS) entry which is preliminary data.</text>
</comment>
<dbReference type="RefSeq" id="WP_273380232.1">
    <property type="nucleotide sequence ID" value="NZ_PIUK01000137.1"/>
</dbReference>
<evidence type="ECO:0000313" key="3">
    <source>
        <dbReference type="Proteomes" id="UP000732377"/>
    </source>
</evidence>